<keyword evidence="2" id="KW-0433">Leucine-rich repeat</keyword>
<dbReference type="AlphaFoldDB" id="A0A8C0VPU5"/>
<feature type="region of interest" description="Disordered" evidence="6">
    <location>
        <begin position="153"/>
        <end position="230"/>
    </location>
</feature>
<feature type="region of interest" description="Disordered" evidence="6">
    <location>
        <begin position="424"/>
        <end position="476"/>
    </location>
</feature>
<reference evidence="7" key="1">
    <citation type="submission" date="2025-08" db="UniProtKB">
        <authorList>
            <consortium name="Ensembl"/>
        </authorList>
    </citation>
    <scope>IDENTIFICATION</scope>
</reference>
<evidence type="ECO:0000256" key="3">
    <source>
        <dbReference type="ARBA" id="ARBA00022737"/>
    </source>
</evidence>
<name>A0A8C0VPU5_CYACU</name>
<evidence type="ECO:0000256" key="5">
    <source>
        <dbReference type="ARBA" id="ARBA00023273"/>
    </source>
</evidence>
<keyword evidence="4" id="KW-0969">Cilium</keyword>
<accession>A0A8C0VPU5</accession>
<feature type="compositionally biased region" description="Polar residues" evidence="6">
    <location>
        <begin position="464"/>
        <end position="476"/>
    </location>
</feature>
<sequence>GTGRSPALRDSRLRPCLGPAPSPRPGSCPKPAPIPVLCPGPVPIPGPCTVPSPVHIPVPNSGPCPSPAPIPSPIPVPVPIPAPVPFPFQIPVSVLLPFPFPFPFQAPVTVPVPLTFPFLSQPRSRSYSRPSPVPIPIPSPVLVPFLFPFLSRSRSRSLTPSPSRPAASQRRHLGARACGKAEDPPLPVRPVSIATARPGRLRAPQSEGTEPQNRGTAPAPRGRCPPPPSAWIGRTFPASGNSGGWRRFTASTCSRFLCLAGNRIQRVENLQALPHLSALDLSHNQIRALDAEELPRSLRILDLTGNECSRQDGYRDLVVAALPHLLQLDSQPIHGDTAREEAGGGSCSSSSEEEEEEEEDEELFPELRIPFTVDKDFLQDVHRELAGRARWRRRKSLEEHRARLEELRELRALLLDPGQGQLCPQGAQLSPLPASRVSQRAPGAIQPPGKALEKEPGAKGAGNGQLSQIPCSSSKE</sequence>
<dbReference type="PANTHER" id="PTHR45973">
    <property type="entry name" value="PROTEIN PHOSPHATASE 1 REGULATORY SUBUNIT SDS22-RELATED"/>
    <property type="match status" value="1"/>
</dbReference>
<keyword evidence="8" id="KW-1185">Reference proteome</keyword>
<evidence type="ECO:0000256" key="1">
    <source>
        <dbReference type="ARBA" id="ARBA00004138"/>
    </source>
</evidence>
<reference evidence="7" key="2">
    <citation type="submission" date="2025-09" db="UniProtKB">
        <authorList>
            <consortium name="Ensembl"/>
        </authorList>
    </citation>
    <scope>IDENTIFICATION</scope>
</reference>
<feature type="compositionally biased region" description="Pro residues" evidence="6">
    <location>
        <begin position="18"/>
        <end position="28"/>
    </location>
</feature>
<evidence type="ECO:0000256" key="6">
    <source>
        <dbReference type="SAM" id="MobiDB-lite"/>
    </source>
</evidence>
<evidence type="ECO:0000313" key="8">
    <source>
        <dbReference type="Proteomes" id="UP000694410"/>
    </source>
</evidence>
<gene>
    <name evidence="7" type="primary">LRRC46</name>
</gene>
<dbReference type="Proteomes" id="UP000694410">
    <property type="component" value="Unplaced"/>
</dbReference>
<dbReference type="Gene3D" id="3.80.10.10">
    <property type="entry name" value="Ribonuclease Inhibitor"/>
    <property type="match status" value="1"/>
</dbReference>
<keyword evidence="5" id="KW-0966">Cell projection</keyword>
<feature type="region of interest" description="Disordered" evidence="6">
    <location>
        <begin position="1"/>
        <end position="28"/>
    </location>
</feature>
<dbReference type="PROSITE" id="PS51450">
    <property type="entry name" value="LRR"/>
    <property type="match status" value="1"/>
</dbReference>
<dbReference type="PANTHER" id="PTHR45973:SF9">
    <property type="entry name" value="LEUCINE-RICH REPEAT-CONTAINING PROTEIN 46"/>
    <property type="match status" value="1"/>
</dbReference>
<feature type="compositionally biased region" description="Acidic residues" evidence="6">
    <location>
        <begin position="351"/>
        <end position="364"/>
    </location>
</feature>
<dbReference type="InterPro" id="IPR001611">
    <property type="entry name" value="Leu-rich_rpt"/>
</dbReference>
<protein>
    <submittedName>
        <fullName evidence="7">Leucine rich repeat containing 46</fullName>
    </submittedName>
</protein>
<dbReference type="Ensembl" id="ENSCCET00000036955.1">
    <property type="protein sequence ID" value="ENSCCEP00000024650.1"/>
    <property type="gene ID" value="ENSCCEG00000021862.1"/>
</dbReference>
<feature type="compositionally biased region" description="Low complexity" evidence="6">
    <location>
        <begin position="153"/>
        <end position="165"/>
    </location>
</feature>
<evidence type="ECO:0000313" key="7">
    <source>
        <dbReference type="Ensembl" id="ENSCCEP00000024650.1"/>
    </source>
</evidence>
<comment type="subcellular location">
    <subcellularLocation>
        <location evidence="1">Cell projection</location>
        <location evidence="1">Cilium</location>
    </subcellularLocation>
</comment>
<dbReference type="InterPro" id="IPR050576">
    <property type="entry name" value="Cilia_flagella_integrity"/>
</dbReference>
<keyword evidence="3" id="KW-0677">Repeat</keyword>
<proteinExistence type="predicted"/>
<dbReference type="SUPFAM" id="SSF52058">
    <property type="entry name" value="L domain-like"/>
    <property type="match status" value="1"/>
</dbReference>
<evidence type="ECO:0000256" key="2">
    <source>
        <dbReference type="ARBA" id="ARBA00022614"/>
    </source>
</evidence>
<feature type="region of interest" description="Disordered" evidence="6">
    <location>
        <begin position="335"/>
        <end position="365"/>
    </location>
</feature>
<organism evidence="7 8">
    <name type="scientific">Cyanistes caeruleus</name>
    <name type="common">Eurasian blue tit</name>
    <name type="synonym">Parus caeruleus</name>
    <dbReference type="NCBI Taxonomy" id="156563"/>
    <lineage>
        <taxon>Eukaryota</taxon>
        <taxon>Metazoa</taxon>
        <taxon>Chordata</taxon>
        <taxon>Craniata</taxon>
        <taxon>Vertebrata</taxon>
        <taxon>Euteleostomi</taxon>
        <taxon>Archelosauria</taxon>
        <taxon>Archosauria</taxon>
        <taxon>Dinosauria</taxon>
        <taxon>Saurischia</taxon>
        <taxon>Theropoda</taxon>
        <taxon>Coelurosauria</taxon>
        <taxon>Aves</taxon>
        <taxon>Neognathae</taxon>
        <taxon>Neoaves</taxon>
        <taxon>Telluraves</taxon>
        <taxon>Australaves</taxon>
        <taxon>Passeriformes</taxon>
        <taxon>Paridae</taxon>
        <taxon>Cyanistes</taxon>
    </lineage>
</organism>
<evidence type="ECO:0000256" key="4">
    <source>
        <dbReference type="ARBA" id="ARBA00023069"/>
    </source>
</evidence>
<dbReference type="InterPro" id="IPR032675">
    <property type="entry name" value="LRR_dom_sf"/>
</dbReference>